<feature type="domain" description="Helicase ATP-binding" evidence="9">
    <location>
        <begin position="128"/>
        <end position="302"/>
    </location>
</feature>
<keyword evidence="8" id="KW-0732">Signal</keyword>
<organism evidence="12">
    <name type="scientific">Guillardia theta (strain CCMP2712)</name>
    <name type="common">Cryptophyte</name>
    <dbReference type="NCBI Taxonomy" id="905079"/>
    <lineage>
        <taxon>Eukaryota</taxon>
        <taxon>Cryptophyceae</taxon>
        <taxon>Pyrenomonadales</taxon>
        <taxon>Geminigeraceae</taxon>
        <taxon>Guillardia</taxon>
    </lineage>
</organism>
<dbReference type="InterPro" id="IPR027417">
    <property type="entry name" value="P-loop_NTPase"/>
</dbReference>
<dbReference type="CDD" id="cd18787">
    <property type="entry name" value="SF2_C_DEAD"/>
    <property type="match status" value="1"/>
</dbReference>
<dbReference type="CDD" id="cd00268">
    <property type="entry name" value="DEADc"/>
    <property type="match status" value="1"/>
</dbReference>
<dbReference type="RefSeq" id="XP_005841339.1">
    <property type="nucleotide sequence ID" value="XM_005841282.1"/>
</dbReference>
<reference evidence="13" key="3">
    <citation type="submission" date="2016-03" db="UniProtKB">
        <authorList>
            <consortium name="EnsemblProtists"/>
        </authorList>
    </citation>
    <scope>IDENTIFICATION</scope>
</reference>
<dbReference type="PaxDb" id="55529-EKX54359"/>
<evidence type="ECO:0000313" key="14">
    <source>
        <dbReference type="Proteomes" id="UP000011087"/>
    </source>
</evidence>
<dbReference type="PANTHER" id="PTHR47960">
    <property type="entry name" value="DEAD-BOX ATP-DEPENDENT RNA HELICASE 50"/>
    <property type="match status" value="1"/>
</dbReference>
<dbReference type="Pfam" id="PF00270">
    <property type="entry name" value="DEAD"/>
    <property type="match status" value="1"/>
</dbReference>
<dbReference type="SMART" id="SM00490">
    <property type="entry name" value="HELICc"/>
    <property type="match status" value="1"/>
</dbReference>
<dbReference type="InterPro" id="IPR014001">
    <property type="entry name" value="Helicase_ATP-bd"/>
</dbReference>
<feature type="domain" description="Helicase C-terminal" evidence="10">
    <location>
        <begin position="386"/>
        <end position="528"/>
    </location>
</feature>
<dbReference type="Gene3D" id="3.40.50.300">
    <property type="entry name" value="P-loop containing nucleotide triphosphate hydrolases"/>
    <property type="match status" value="2"/>
</dbReference>
<dbReference type="GO" id="GO:0005524">
    <property type="term" value="F:ATP binding"/>
    <property type="evidence" value="ECO:0007669"/>
    <property type="project" value="UniProtKB-KW"/>
</dbReference>
<dbReference type="OMA" id="NGDMLMK"/>
<evidence type="ECO:0000259" key="9">
    <source>
        <dbReference type="PROSITE" id="PS51192"/>
    </source>
</evidence>
<feature type="signal peptide" evidence="8">
    <location>
        <begin position="1"/>
        <end position="21"/>
    </location>
</feature>
<dbReference type="SMART" id="SM00487">
    <property type="entry name" value="DEXDc"/>
    <property type="match status" value="1"/>
</dbReference>
<dbReference type="Pfam" id="PF00271">
    <property type="entry name" value="Helicase_C"/>
    <property type="match status" value="1"/>
</dbReference>
<dbReference type="GO" id="GO:0009507">
    <property type="term" value="C:chloroplast"/>
    <property type="evidence" value="ECO:0007669"/>
    <property type="project" value="UniProtKB-SubCell"/>
</dbReference>
<evidence type="ECO:0000256" key="3">
    <source>
        <dbReference type="ARBA" id="ARBA00022801"/>
    </source>
</evidence>
<feature type="region of interest" description="Disordered" evidence="7">
    <location>
        <begin position="543"/>
        <end position="589"/>
    </location>
</feature>
<keyword evidence="4" id="KW-0347">Helicase</keyword>
<dbReference type="SUPFAM" id="SSF52540">
    <property type="entry name" value="P-loop containing nucleoside triphosphate hydrolases"/>
    <property type="match status" value="1"/>
</dbReference>
<evidence type="ECO:0000256" key="6">
    <source>
        <dbReference type="PROSITE-ProRule" id="PRU00552"/>
    </source>
</evidence>
<evidence type="ECO:0000259" key="10">
    <source>
        <dbReference type="PROSITE" id="PS51194"/>
    </source>
</evidence>
<feature type="compositionally biased region" description="Basic residues" evidence="7">
    <location>
        <begin position="578"/>
        <end position="589"/>
    </location>
</feature>
<dbReference type="InterPro" id="IPR001650">
    <property type="entry name" value="Helicase_C-like"/>
</dbReference>
<proteinExistence type="predicted"/>
<gene>
    <name evidence="12" type="ORF">GUITHDRAFT_160645</name>
</gene>
<comment type="subcellular location">
    <subcellularLocation>
        <location evidence="1">Plastid</location>
        <location evidence="1">Chloroplast</location>
    </subcellularLocation>
</comment>
<reference evidence="12 14" key="1">
    <citation type="journal article" date="2012" name="Nature">
        <title>Algal genomes reveal evolutionary mosaicism and the fate of nucleomorphs.</title>
        <authorList>
            <consortium name="DOE Joint Genome Institute"/>
            <person name="Curtis B.A."/>
            <person name="Tanifuji G."/>
            <person name="Burki F."/>
            <person name="Gruber A."/>
            <person name="Irimia M."/>
            <person name="Maruyama S."/>
            <person name="Arias M.C."/>
            <person name="Ball S.G."/>
            <person name="Gile G.H."/>
            <person name="Hirakawa Y."/>
            <person name="Hopkins J.F."/>
            <person name="Kuo A."/>
            <person name="Rensing S.A."/>
            <person name="Schmutz J."/>
            <person name="Symeonidi A."/>
            <person name="Elias M."/>
            <person name="Eveleigh R.J."/>
            <person name="Herman E.K."/>
            <person name="Klute M.J."/>
            <person name="Nakayama T."/>
            <person name="Obornik M."/>
            <person name="Reyes-Prieto A."/>
            <person name="Armbrust E.V."/>
            <person name="Aves S.J."/>
            <person name="Beiko R.G."/>
            <person name="Coutinho P."/>
            <person name="Dacks J.B."/>
            <person name="Durnford D.G."/>
            <person name="Fast N.M."/>
            <person name="Green B.R."/>
            <person name="Grisdale C.J."/>
            <person name="Hempel F."/>
            <person name="Henrissat B."/>
            <person name="Hoppner M.P."/>
            <person name="Ishida K."/>
            <person name="Kim E."/>
            <person name="Koreny L."/>
            <person name="Kroth P.G."/>
            <person name="Liu Y."/>
            <person name="Malik S.B."/>
            <person name="Maier U.G."/>
            <person name="McRose D."/>
            <person name="Mock T."/>
            <person name="Neilson J.A."/>
            <person name="Onodera N.T."/>
            <person name="Poole A.M."/>
            <person name="Pritham E.J."/>
            <person name="Richards T.A."/>
            <person name="Rocap G."/>
            <person name="Roy S.W."/>
            <person name="Sarai C."/>
            <person name="Schaack S."/>
            <person name="Shirato S."/>
            <person name="Slamovits C.H."/>
            <person name="Spencer D.F."/>
            <person name="Suzuki S."/>
            <person name="Worden A.Z."/>
            <person name="Zauner S."/>
            <person name="Barry K."/>
            <person name="Bell C."/>
            <person name="Bharti A.K."/>
            <person name="Crow J.A."/>
            <person name="Grimwood J."/>
            <person name="Kramer R."/>
            <person name="Lindquist E."/>
            <person name="Lucas S."/>
            <person name="Salamov A."/>
            <person name="McFadden G.I."/>
            <person name="Lane C.E."/>
            <person name="Keeling P.J."/>
            <person name="Gray M.W."/>
            <person name="Grigoriev I.V."/>
            <person name="Archibald J.M."/>
        </authorList>
    </citation>
    <scope>NUCLEOTIDE SEQUENCE</scope>
    <source>
        <strain evidence="12 14">CCMP2712</strain>
    </source>
</reference>
<evidence type="ECO:0000259" key="11">
    <source>
        <dbReference type="PROSITE" id="PS51195"/>
    </source>
</evidence>
<evidence type="ECO:0000256" key="8">
    <source>
        <dbReference type="SAM" id="SignalP"/>
    </source>
</evidence>
<dbReference type="InterPro" id="IPR044742">
    <property type="entry name" value="DEAD/DEAH_RhlB"/>
</dbReference>
<dbReference type="InterPro" id="IPR011545">
    <property type="entry name" value="DEAD/DEAH_box_helicase_dom"/>
</dbReference>
<protein>
    <submittedName>
        <fullName evidence="12 13">Uncharacterized protein</fullName>
    </submittedName>
</protein>
<keyword evidence="2" id="KW-0547">Nucleotide-binding</keyword>
<dbReference type="OrthoDB" id="10256233at2759"/>
<feature type="compositionally biased region" description="Polar residues" evidence="7">
    <location>
        <begin position="328"/>
        <end position="337"/>
    </location>
</feature>
<dbReference type="GO" id="GO:0003676">
    <property type="term" value="F:nucleic acid binding"/>
    <property type="evidence" value="ECO:0007669"/>
    <property type="project" value="InterPro"/>
</dbReference>
<dbReference type="PROSITE" id="PS51194">
    <property type="entry name" value="HELICASE_CTER"/>
    <property type="match status" value="1"/>
</dbReference>
<dbReference type="eggNOG" id="KOG0331">
    <property type="taxonomic scope" value="Eukaryota"/>
</dbReference>
<dbReference type="GeneID" id="17311076"/>
<evidence type="ECO:0000256" key="5">
    <source>
        <dbReference type="ARBA" id="ARBA00022840"/>
    </source>
</evidence>
<reference evidence="14" key="2">
    <citation type="submission" date="2012-11" db="EMBL/GenBank/DDBJ databases">
        <authorList>
            <person name="Kuo A."/>
            <person name="Curtis B.A."/>
            <person name="Tanifuji G."/>
            <person name="Burki F."/>
            <person name="Gruber A."/>
            <person name="Irimia M."/>
            <person name="Maruyama S."/>
            <person name="Arias M.C."/>
            <person name="Ball S.G."/>
            <person name="Gile G.H."/>
            <person name="Hirakawa Y."/>
            <person name="Hopkins J.F."/>
            <person name="Rensing S.A."/>
            <person name="Schmutz J."/>
            <person name="Symeonidi A."/>
            <person name="Elias M."/>
            <person name="Eveleigh R.J."/>
            <person name="Herman E.K."/>
            <person name="Klute M.J."/>
            <person name="Nakayama T."/>
            <person name="Obornik M."/>
            <person name="Reyes-Prieto A."/>
            <person name="Armbrust E.V."/>
            <person name="Aves S.J."/>
            <person name="Beiko R.G."/>
            <person name="Coutinho P."/>
            <person name="Dacks J.B."/>
            <person name="Durnford D.G."/>
            <person name="Fast N.M."/>
            <person name="Green B.R."/>
            <person name="Grisdale C."/>
            <person name="Hempe F."/>
            <person name="Henrissat B."/>
            <person name="Hoppner M.P."/>
            <person name="Ishida K.-I."/>
            <person name="Kim E."/>
            <person name="Koreny L."/>
            <person name="Kroth P.G."/>
            <person name="Liu Y."/>
            <person name="Malik S.-B."/>
            <person name="Maier U.G."/>
            <person name="McRose D."/>
            <person name="Mock T."/>
            <person name="Neilson J.A."/>
            <person name="Onodera N.T."/>
            <person name="Poole A.M."/>
            <person name="Pritham E.J."/>
            <person name="Richards T.A."/>
            <person name="Rocap G."/>
            <person name="Roy S.W."/>
            <person name="Sarai C."/>
            <person name="Schaack S."/>
            <person name="Shirato S."/>
            <person name="Slamovits C.H."/>
            <person name="Spencer D.F."/>
            <person name="Suzuki S."/>
            <person name="Worden A.Z."/>
            <person name="Zauner S."/>
            <person name="Barry K."/>
            <person name="Bell C."/>
            <person name="Bharti A.K."/>
            <person name="Crow J.A."/>
            <person name="Grimwood J."/>
            <person name="Kramer R."/>
            <person name="Lindquist E."/>
            <person name="Lucas S."/>
            <person name="Salamov A."/>
            <person name="McFadden G.I."/>
            <person name="Lane C.E."/>
            <person name="Keeling P.J."/>
            <person name="Gray M.W."/>
            <person name="Grigoriev I.V."/>
            <person name="Archibald J.M."/>
        </authorList>
    </citation>
    <scope>NUCLEOTIDE SEQUENCE</scope>
    <source>
        <strain evidence="14">CCMP2712</strain>
    </source>
</reference>
<dbReference type="KEGG" id="gtt:GUITHDRAFT_160645"/>
<evidence type="ECO:0000256" key="1">
    <source>
        <dbReference type="ARBA" id="ARBA00004229"/>
    </source>
</evidence>
<dbReference type="HOGENOM" id="CLU_003041_1_1_1"/>
<accession>L1K1D3</accession>
<evidence type="ECO:0000256" key="2">
    <source>
        <dbReference type="ARBA" id="ARBA00022741"/>
    </source>
</evidence>
<keyword evidence="5" id="KW-0067">ATP-binding</keyword>
<dbReference type="PROSITE" id="PS51195">
    <property type="entry name" value="Q_MOTIF"/>
    <property type="match status" value="1"/>
</dbReference>
<dbReference type="STRING" id="905079.L1K1D3"/>
<feature type="region of interest" description="Disordered" evidence="7">
    <location>
        <begin position="318"/>
        <end position="341"/>
    </location>
</feature>
<dbReference type="AlphaFoldDB" id="L1K1D3"/>
<evidence type="ECO:0000256" key="7">
    <source>
        <dbReference type="SAM" id="MobiDB-lite"/>
    </source>
</evidence>
<sequence>MLASAPLRLILLGVLYGRLDAFQPAAYAPGRLSSFSSPTSSFFSSLRPRCLPPVASKLPHRSFIPASGRRTETFGQGVHCVLSMTTDDAQVSVADNSYFSTVGLIPELCAALGDMNINTPTAIQKESLPLSLAGESVLLCAETGSGKSLAFLLPLVNRLKVDEFVLGINARPKRPRAVVIVPTRELGSQILGVAKGLSKHAKFSSLGLLGGASSAMQAKRLEQPVDLVIATPGRLLDHINDNHLSLGDVRFVVADEADTMAAQGFGEELRKIFEAISGASTAARENYVKSEELRAKLEAKLAVESDVVEIESIKNQVKSDDRSADEISPQSESSSEDNLGLTPRQVSDRIFQEFVSVSAGDRAQTLLEVLDRGRRMNTQTWAKSRELDEKTRDATIIFCNTKDSAMFAAKLLRENDYDVAEGHGWVAQHERVVQIKEFMSGEKKILVATDIIARGIDTVHVSHVINFDFPLNPVDYLHRIGRTGRGGGTGRVTNLITKRDYTLAMAIERATKLGQPIESLSSRKADYVQGMPGKLKTEIKRVKTTKQEGTATLGRVRTTAARTEGGAKRKPKDTTAKSLKRIPKRKRRS</sequence>
<dbReference type="InterPro" id="IPR014014">
    <property type="entry name" value="RNA_helicase_DEAD_Q_motif"/>
</dbReference>
<name>L1K1D3_GUITC</name>
<dbReference type="EnsemblProtists" id="EKX54359">
    <property type="protein sequence ID" value="EKX54359"/>
    <property type="gene ID" value="GUITHDRAFT_160645"/>
</dbReference>
<evidence type="ECO:0000313" key="12">
    <source>
        <dbReference type="EMBL" id="EKX54359.1"/>
    </source>
</evidence>
<keyword evidence="14" id="KW-1185">Reference proteome</keyword>
<evidence type="ECO:0000313" key="13">
    <source>
        <dbReference type="EnsemblProtists" id="EKX54359"/>
    </source>
</evidence>
<dbReference type="PROSITE" id="PS51192">
    <property type="entry name" value="HELICASE_ATP_BIND_1"/>
    <property type="match status" value="1"/>
</dbReference>
<evidence type="ECO:0000256" key="4">
    <source>
        <dbReference type="ARBA" id="ARBA00022806"/>
    </source>
</evidence>
<dbReference type="EMBL" id="JH992967">
    <property type="protein sequence ID" value="EKX54359.1"/>
    <property type="molecule type" value="Genomic_DNA"/>
</dbReference>
<feature type="chain" id="PRO_5008772207" evidence="8">
    <location>
        <begin position="22"/>
        <end position="589"/>
    </location>
</feature>
<dbReference type="GO" id="GO:0016787">
    <property type="term" value="F:hydrolase activity"/>
    <property type="evidence" value="ECO:0007669"/>
    <property type="project" value="UniProtKB-KW"/>
</dbReference>
<dbReference type="GO" id="GO:0003724">
    <property type="term" value="F:RNA helicase activity"/>
    <property type="evidence" value="ECO:0007669"/>
    <property type="project" value="InterPro"/>
</dbReference>
<feature type="domain" description="DEAD-box RNA helicase Q" evidence="11">
    <location>
        <begin position="97"/>
        <end position="125"/>
    </location>
</feature>
<keyword evidence="3" id="KW-0378">Hydrolase</keyword>
<feature type="short sequence motif" description="Q motif" evidence="6">
    <location>
        <begin position="97"/>
        <end position="125"/>
    </location>
</feature>
<dbReference type="Proteomes" id="UP000011087">
    <property type="component" value="Unassembled WGS sequence"/>
</dbReference>